<dbReference type="InterPro" id="IPR017871">
    <property type="entry name" value="ABC_transporter-like_CS"/>
</dbReference>
<proteinExistence type="predicted"/>
<dbReference type="PANTHER" id="PTHR42781:SF4">
    <property type="entry name" value="SPERMIDINE_PUTRESCINE IMPORT ATP-BINDING PROTEIN POTA"/>
    <property type="match status" value="1"/>
</dbReference>
<evidence type="ECO:0000313" key="5">
    <source>
        <dbReference type="EMBL" id="MBD2704971.1"/>
    </source>
</evidence>
<keyword evidence="3 5" id="KW-0067">ATP-binding</keyword>
<dbReference type="PROSITE" id="PS00211">
    <property type="entry name" value="ABC_TRANSPORTER_1"/>
    <property type="match status" value="1"/>
</dbReference>
<dbReference type="InterPro" id="IPR050093">
    <property type="entry name" value="ABC_SmlMolc_Importer"/>
</dbReference>
<dbReference type="InterPro" id="IPR027417">
    <property type="entry name" value="P-loop_NTPase"/>
</dbReference>
<evidence type="ECO:0000256" key="1">
    <source>
        <dbReference type="ARBA" id="ARBA00022448"/>
    </source>
</evidence>
<keyword evidence="1" id="KW-0813">Transport</keyword>
<dbReference type="AlphaFoldDB" id="A0A927AV53"/>
<dbReference type="InterPro" id="IPR003593">
    <property type="entry name" value="AAA+_ATPase"/>
</dbReference>
<evidence type="ECO:0000259" key="4">
    <source>
        <dbReference type="PROSITE" id="PS50893"/>
    </source>
</evidence>
<sequence>MIAIDVVMPRLFAEGSGELRVKVNLEPGSLTALVGPSGSGKTTLLRVVAGLDVPQQGRIVVDNIPWLDNEQRINRPPQQRSVGYVFQDTALFPNMTVLENIQFAALKDQHPLIQELIDVTGLDAFRDQKPLKLSGGQRQRVALARALVRRPQLLLLDEPFAALDAQASQALRLVLLELHKTWGTTTLLVSHHAIDVQTLADRVITLVQGHIESDRQIEQRSESVRLQERITRIEYDEARHQWVVETETTQLTSKNPAWSQRRVGDWIRFDV</sequence>
<dbReference type="GO" id="GO:0016887">
    <property type="term" value="F:ATP hydrolysis activity"/>
    <property type="evidence" value="ECO:0007669"/>
    <property type="project" value="InterPro"/>
</dbReference>
<dbReference type="SMART" id="SM00382">
    <property type="entry name" value="AAA"/>
    <property type="match status" value="1"/>
</dbReference>
<dbReference type="Gene3D" id="3.40.50.300">
    <property type="entry name" value="P-loop containing nucleotide triphosphate hydrolases"/>
    <property type="match status" value="1"/>
</dbReference>
<keyword evidence="6" id="KW-1185">Reference proteome</keyword>
<evidence type="ECO:0000256" key="2">
    <source>
        <dbReference type="ARBA" id="ARBA00022741"/>
    </source>
</evidence>
<evidence type="ECO:0000313" key="6">
    <source>
        <dbReference type="Proteomes" id="UP000598820"/>
    </source>
</evidence>
<protein>
    <submittedName>
        <fullName evidence="5">ATP-binding cassette domain-containing protein</fullName>
    </submittedName>
</protein>
<dbReference type="PANTHER" id="PTHR42781">
    <property type="entry name" value="SPERMIDINE/PUTRESCINE IMPORT ATP-BINDING PROTEIN POTA"/>
    <property type="match status" value="1"/>
</dbReference>
<dbReference type="SUPFAM" id="SSF52540">
    <property type="entry name" value="P-loop containing nucleoside triphosphate hydrolases"/>
    <property type="match status" value="1"/>
</dbReference>
<comment type="caution">
    <text evidence="5">The sequence shown here is derived from an EMBL/GenBank/DDBJ whole genome shotgun (WGS) entry which is preliminary data.</text>
</comment>
<gene>
    <name evidence="5" type="ORF">IC229_30360</name>
</gene>
<dbReference type="Proteomes" id="UP000598820">
    <property type="component" value="Unassembled WGS sequence"/>
</dbReference>
<keyword evidence="2" id="KW-0547">Nucleotide-binding</keyword>
<dbReference type="EMBL" id="JACWZY010000041">
    <property type="protein sequence ID" value="MBD2704971.1"/>
    <property type="molecule type" value="Genomic_DNA"/>
</dbReference>
<evidence type="ECO:0000256" key="3">
    <source>
        <dbReference type="ARBA" id="ARBA00022840"/>
    </source>
</evidence>
<dbReference type="GO" id="GO:0005524">
    <property type="term" value="F:ATP binding"/>
    <property type="evidence" value="ECO:0007669"/>
    <property type="project" value="UniProtKB-KW"/>
</dbReference>
<dbReference type="RefSeq" id="WP_190891968.1">
    <property type="nucleotide sequence ID" value="NZ_JACWZY010000041.1"/>
</dbReference>
<dbReference type="PROSITE" id="PS50893">
    <property type="entry name" value="ABC_TRANSPORTER_2"/>
    <property type="match status" value="1"/>
</dbReference>
<reference evidence="5" key="1">
    <citation type="submission" date="2020-09" db="EMBL/GenBank/DDBJ databases">
        <authorList>
            <person name="Kim M.K."/>
        </authorList>
    </citation>
    <scope>NUCLEOTIDE SEQUENCE</scope>
    <source>
        <strain evidence="5">BT702</strain>
    </source>
</reference>
<dbReference type="Pfam" id="PF00005">
    <property type="entry name" value="ABC_tran"/>
    <property type="match status" value="1"/>
</dbReference>
<feature type="domain" description="ABC transporter" evidence="4">
    <location>
        <begin position="1"/>
        <end position="233"/>
    </location>
</feature>
<organism evidence="5 6">
    <name type="scientific">Spirosoma profusum</name>
    <dbReference type="NCBI Taxonomy" id="2771354"/>
    <lineage>
        <taxon>Bacteria</taxon>
        <taxon>Pseudomonadati</taxon>
        <taxon>Bacteroidota</taxon>
        <taxon>Cytophagia</taxon>
        <taxon>Cytophagales</taxon>
        <taxon>Cytophagaceae</taxon>
        <taxon>Spirosoma</taxon>
    </lineage>
</organism>
<dbReference type="InterPro" id="IPR003439">
    <property type="entry name" value="ABC_transporter-like_ATP-bd"/>
</dbReference>
<name>A0A927AV53_9BACT</name>
<accession>A0A927AV53</accession>